<keyword evidence="1" id="KW-1133">Transmembrane helix</keyword>
<organism evidence="2 3">
    <name type="scientific">Micromonospora maritima</name>
    <dbReference type="NCBI Taxonomy" id="986711"/>
    <lineage>
        <taxon>Bacteria</taxon>
        <taxon>Bacillati</taxon>
        <taxon>Actinomycetota</taxon>
        <taxon>Actinomycetes</taxon>
        <taxon>Micromonosporales</taxon>
        <taxon>Micromonosporaceae</taxon>
        <taxon>Micromonospora</taxon>
    </lineage>
</organism>
<sequence>MRLRAVAVAVVVVSGWRVGTGQWPRFGGTVSVALPGDLAVPVPVFMVAAAQVATVISLVRPGGQRPLRCAIGAVLVPTIWAACLLGAASQVLAATLAGPVDPRSASLLLTAGPAAWGVVAFAAHTPAPDRPRHSVPPLPPLLACVVFTVALAAARPEPTGPLLAAQSAFVAGMLAWMLADRVRRCPSTMSRALTGGLAAVAAVLPGVERVSSPAAAAAGAAVALLVWVVGRRPAPVDRATASRSWARGIEELVGVGLVAVHLWSMQVASAPAIATVGRVIALGVHAFVTTVLIGMLVYRLVVGRPGWMEDTPPPAAGRCRAVPRGAAAPAEPPRGCRRVS</sequence>
<gene>
    <name evidence="2" type="ORF">ACIBP4_11615</name>
</gene>
<feature type="transmembrane region" description="Helical" evidence="1">
    <location>
        <begin position="105"/>
        <end position="123"/>
    </location>
</feature>
<name>A0ABW7ZLX6_9ACTN</name>
<evidence type="ECO:0000256" key="1">
    <source>
        <dbReference type="SAM" id="Phobius"/>
    </source>
</evidence>
<evidence type="ECO:0008006" key="4">
    <source>
        <dbReference type="Google" id="ProtNLM"/>
    </source>
</evidence>
<feature type="transmembrane region" description="Helical" evidence="1">
    <location>
        <begin position="39"/>
        <end position="59"/>
    </location>
</feature>
<feature type="transmembrane region" description="Helical" evidence="1">
    <location>
        <begin position="279"/>
        <end position="298"/>
    </location>
</feature>
<reference evidence="2 3" key="1">
    <citation type="submission" date="2024-10" db="EMBL/GenBank/DDBJ databases">
        <title>The Natural Products Discovery Center: Release of the First 8490 Sequenced Strains for Exploring Actinobacteria Biosynthetic Diversity.</title>
        <authorList>
            <person name="Kalkreuter E."/>
            <person name="Kautsar S.A."/>
            <person name="Yang D."/>
            <person name="Bader C.D."/>
            <person name="Teijaro C.N."/>
            <person name="Fluegel L."/>
            <person name="Davis C.M."/>
            <person name="Simpson J.R."/>
            <person name="Lauterbach L."/>
            <person name="Steele A.D."/>
            <person name="Gui C."/>
            <person name="Meng S."/>
            <person name="Li G."/>
            <person name="Viehrig K."/>
            <person name="Ye F."/>
            <person name="Su P."/>
            <person name="Kiefer A.F."/>
            <person name="Nichols A."/>
            <person name="Cepeda A.J."/>
            <person name="Yan W."/>
            <person name="Fan B."/>
            <person name="Jiang Y."/>
            <person name="Adhikari A."/>
            <person name="Zheng C.-J."/>
            <person name="Schuster L."/>
            <person name="Cowan T.M."/>
            <person name="Smanski M.J."/>
            <person name="Chevrette M.G."/>
            <person name="De Carvalho L.P.S."/>
            <person name="Shen B."/>
        </authorList>
    </citation>
    <scope>NUCLEOTIDE SEQUENCE [LARGE SCALE GENOMIC DNA]</scope>
    <source>
        <strain evidence="2 3">NPDC049845</strain>
    </source>
</reference>
<evidence type="ECO:0000313" key="2">
    <source>
        <dbReference type="EMBL" id="MFI7262937.1"/>
    </source>
</evidence>
<keyword evidence="3" id="KW-1185">Reference proteome</keyword>
<keyword evidence="1" id="KW-0472">Membrane</keyword>
<accession>A0ABW7ZLX6</accession>
<proteinExistence type="predicted"/>
<evidence type="ECO:0000313" key="3">
    <source>
        <dbReference type="Proteomes" id="UP001612812"/>
    </source>
</evidence>
<feature type="transmembrane region" description="Helical" evidence="1">
    <location>
        <begin position="71"/>
        <end position="93"/>
    </location>
</feature>
<protein>
    <recommendedName>
        <fullName evidence="4">Acyltransferase</fullName>
    </recommendedName>
</protein>
<feature type="transmembrane region" description="Helical" evidence="1">
    <location>
        <begin position="191"/>
        <end position="207"/>
    </location>
</feature>
<dbReference type="Proteomes" id="UP001612812">
    <property type="component" value="Unassembled WGS sequence"/>
</dbReference>
<feature type="transmembrane region" description="Helical" evidence="1">
    <location>
        <begin position="213"/>
        <end position="230"/>
    </location>
</feature>
<comment type="caution">
    <text evidence="2">The sequence shown here is derived from an EMBL/GenBank/DDBJ whole genome shotgun (WGS) entry which is preliminary data.</text>
</comment>
<feature type="transmembrane region" description="Helical" evidence="1">
    <location>
        <begin position="160"/>
        <end position="179"/>
    </location>
</feature>
<dbReference type="RefSeq" id="WP_396762275.1">
    <property type="nucleotide sequence ID" value="NZ_JBITLA010000003.1"/>
</dbReference>
<feature type="transmembrane region" description="Helical" evidence="1">
    <location>
        <begin position="251"/>
        <end position="273"/>
    </location>
</feature>
<keyword evidence="1" id="KW-0812">Transmembrane</keyword>
<dbReference type="EMBL" id="JBITLE010000003">
    <property type="protein sequence ID" value="MFI7262937.1"/>
    <property type="molecule type" value="Genomic_DNA"/>
</dbReference>
<feature type="transmembrane region" description="Helical" evidence="1">
    <location>
        <begin position="135"/>
        <end position="154"/>
    </location>
</feature>